<evidence type="ECO:0000256" key="6">
    <source>
        <dbReference type="ARBA" id="ARBA00022692"/>
    </source>
</evidence>
<dbReference type="UniPathway" id="UPA00252"/>
<dbReference type="InterPro" id="IPR011990">
    <property type="entry name" value="TPR-like_helical_dom_sf"/>
</dbReference>
<dbReference type="AlphaFoldDB" id="A0A1H2HR74"/>
<keyword evidence="13" id="KW-1185">Reference proteome</keyword>
<dbReference type="RefSeq" id="WP_090197571.1">
    <property type="nucleotide sequence ID" value="NZ_LT629785.1"/>
</dbReference>
<accession>A0A1H2HR74</accession>
<feature type="transmembrane region" description="Helical" evidence="10">
    <location>
        <begin position="47"/>
        <end position="73"/>
    </location>
</feature>
<keyword evidence="9" id="KW-0627">Porphyrin biosynthesis</keyword>
<dbReference type="Pfam" id="PF07219">
    <property type="entry name" value="HemY_N"/>
    <property type="match status" value="1"/>
</dbReference>
<keyword evidence="7 10" id="KW-1133">Transmembrane helix</keyword>
<dbReference type="InterPro" id="IPR010817">
    <property type="entry name" value="HemY_N"/>
</dbReference>
<evidence type="ECO:0000256" key="8">
    <source>
        <dbReference type="ARBA" id="ARBA00023136"/>
    </source>
</evidence>
<keyword evidence="6 10" id="KW-0812">Transmembrane</keyword>
<dbReference type="SUPFAM" id="SSF48452">
    <property type="entry name" value="TPR-like"/>
    <property type="match status" value="1"/>
</dbReference>
<evidence type="ECO:0000256" key="10">
    <source>
        <dbReference type="SAM" id="Phobius"/>
    </source>
</evidence>
<dbReference type="GO" id="GO:0042168">
    <property type="term" value="P:heme metabolic process"/>
    <property type="evidence" value="ECO:0007669"/>
    <property type="project" value="InterPro"/>
</dbReference>
<evidence type="ECO:0000256" key="3">
    <source>
        <dbReference type="ARBA" id="ARBA00004744"/>
    </source>
</evidence>
<dbReference type="OrthoDB" id="7053339at2"/>
<evidence type="ECO:0000256" key="9">
    <source>
        <dbReference type="ARBA" id="ARBA00023244"/>
    </source>
</evidence>
<evidence type="ECO:0000256" key="4">
    <source>
        <dbReference type="ARBA" id="ARBA00022475"/>
    </source>
</evidence>
<sequence>MSRLALLILLVVAAAAALGMAIAQSAGYVLVAYQGFRFEASLWATLALLVAIWALFYGLRFLFGLLLGSLGLVNPWSGRNRSRRARISAEQGFVDLQEGRWARAQKHLQRAAEDAEQPLMYYLGAARAAQQLGQSAEADGLLERALTSQPKAELAVALAHAELQTARGDQAAALETLQVMHKRYPGNPQVLRELVQQYRSSADHSALLALLPQLHKSKALAAEELAVLEVQTWQGRLQAAATQGTNALQAVTEAWQQMSSGLRRQPELLLGYCEALHRLGADDQAESLLRKALKQGYDARLVRLYGQLRSKDSAKQLQLAEGWLQQQPKDPLLLLSLGRLCLSCELWGKARDYFEASLLLQPDAENCAELARLLARIGDIGRSNQLLQQGLELMGQALPELPQPVEGSRSG</sequence>
<dbReference type="NCBIfam" id="TIGR00540">
    <property type="entry name" value="TPR_hemY_coli"/>
    <property type="match status" value="1"/>
</dbReference>
<reference evidence="13" key="1">
    <citation type="submission" date="2016-10" db="EMBL/GenBank/DDBJ databases">
        <authorList>
            <person name="Varghese N."/>
            <person name="Submissions S."/>
        </authorList>
    </citation>
    <scope>NUCLEOTIDE SEQUENCE [LARGE SCALE GENOMIC DNA]</scope>
    <source>
        <strain evidence="13">DSM 17875</strain>
    </source>
</reference>
<keyword evidence="8 10" id="KW-0472">Membrane</keyword>
<dbReference type="GO" id="GO:0006779">
    <property type="term" value="P:porphyrin-containing compound biosynthetic process"/>
    <property type="evidence" value="ECO:0007669"/>
    <property type="project" value="UniProtKB-KW"/>
</dbReference>
<dbReference type="STRING" id="364197.SAMN05216296_3183"/>
<keyword evidence="5" id="KW-0997">Cell inner membrane</keyword>
<evidence type="ECO:0000259" key="11">
    <source>
        <dbReference type="Pfam" id="PF07219"/>
    </source>
</evidence>
<dbReference type="Gene3D" id="1.25.40.10">
    <property type="entry name" value="Tetratricopeptide repeat domain"/>
    <property type="match status" value="2"/>
</dbReference>
<comment type="function">
    <text evidence="1">Involved in a late step of protoheme IX synthesis.</text>
</comment>
<protein>
    <submittedName>
        <fullName evidence="12">HemY protein</fullName>
    </submittedName>
</protein>
<feature type="domain" description="HemY N-terminal" evidence="11">
    <location>
        <begin position="27"/>
        <end position="133"/>
    </location>
</feature>
<evidence type="ECO:0000256" key="5">
    <source>
        <dbReference type="ARBA" id="ARBA00022519"/>
    </source>
</evidence>
<evidence type="ECO:0000313" key="13">
    <source>
        <dbReference type="Proteomes" id="UP000243232"/>
    </source>
</evidence>
<evidence type="ECO:0000256" key="2">
    <source>
        <dbReference type="ARBA" id="ARBA00004429"/>
    </source>
</evidence>
<name>A0A1H2HR74_9PSED</name>
<keyword evidence="4" id="KW-1003">Cell membrane</keyword>
<comment type="pathway">
    <text evidence="3">Porphyrin-containing compound metabolism; protoheme biosynthesis.</text>
</comment>
<proteinExistence type="predicted"/>
<evidence type="ECO:0000256" key="7">
    <source>
        <dbReference type="ARBA" id="ARBA00022989"/>
    </source>
</evidence>
<gene>
    <name evidence="12" type="ORF">SAMN05216296_3183</name>
</gene>
<dbReference type="Proteomes" id="UP000243232">
    <property type="component" value="Chromosome I"/>
</dbReference>
<dbReference type="EMBL" id="LT629785">
    <property type="protein sequence ID" value="SDU34018.1"/>
    <property type="molecule type" value="Genomic_DNA"/>
</dbReference>
<evidence type="ECO:0000256" key="1">
    <source>
        <dbReference type="ARBA" id="ARBA00002962"/>
    </source>
</evidence>
<dbReference type="InterPro" id="IPR005254">
    <property type="entry name" value="Heme_biosyn_assoc_TPR_pro"/>
</dbReference>
<evidence type="ECO:0000313" key="12">
    <source>
        <dbReference type="EMBL" id="SDU34018.1"/>
    </source>
</evidence>
<comment type="subcellular location">
    <subcellularLocation>
        <location evidence="2">Cell inner membrane</location>
        <topology evidence="2">Multi-pass membrane protein</topology>
    </subcellularLocation>
</comment>
<organism evidence="12 13">
    <name type="scientific">Pseudomonas pohangensis</name>
    <dbReference type="NCBI Taxonomy" id="364197"/>
    <lineage>
        <taxon>Bacteria</taxon>
        <taxon>Pseudomonadati</taxon>
        <taxon>Pseudomonadota</taxon>
        <taxon>Gammaproteobacteria</taxon>
        <taxon>Pseudomonadales</taxon>
        <taxon>Pseudomonadaceae</taxon>
        <taxon>Pseudomonas</taxon>
    </lineage>
</organism>
<dbReference type="GO" id="GO:0005886">
    <property type="term" value="C:plasma membrane"/>
    <property type="evidence" value="ECO:0007669"/>
    <property type="project" value="UniProtKB-SubCell"/>
</dbReference>